<sequence>MTEKDDLEQFEKSFPELLDEMATRVDPRESRRTTRTGLGKLIDLAISLVFSGIQELIRQKLAQLVSSFQVGGSTPHSSHMKMENNTVPVPSNSPRNMDSENLMN</sequence>
<comment type="caution">
    <text evidence="2">The sequence shown here is derived from an EMBL/GenBank/DDBJ whole genome shotgun (WGS) entry which is preliminary data.</text>
</comment>
<feature type="region of interest" description="Disordered" evidence="1">
    <location>
        <begin position="69"/>
        <end position="104"/>
    </location>
</feature>
<proteinExistence type="predicted"/>
<dbReference type="Proteomes" id="UP000070284">
    <property type="component" value="Unassembled WGS sequence"/>
</dbReference>
<organism evidence="2 3">
    <name type="scientific">candidate division MSBL1 archaeon SCGC-AAA259E19</name>
    <dbReference type="NCBI Taxonomy" id="1698264"/>
    <lineage>
        <taxon>Archaea</taxon>
        <taxon>Methanobacteriati</taxon>
        <taxon>Methanobacteriota</taxon>
        <taxon>candidate division MSBL1</taxon>
    </lineage>
</organism>
<reference evidence="2 3" key="1">
    <citation type="journal article" date="2016" name="Sci. Rep.">
        <title>Metabolic traits of an uncultured archaeal lineage -MSBL1- from brine pools of the Red Sea.</title>
        <authorList>
            <person name="Mwirichia R."/>
            <person name="Alam I."/>
            <person name="Rashid M."/>
            <person name="Vinu M."/>
            <person name="Ba-Alawi W."/>
            <person name="Anthony Kamau A."/>
            <person name="Kamanda Ngugi D."/>
            <person name="Goker M."/>
            <person name="Klenk H.P."/>
            <person name="Bajic V."/>
            <person name="Stingl U."/>
        </authorList>
    </citation>
    <scope>NUCLEOTIDE SEQUENCE [LARGE SCALE GENOMIC DNA]</scope>
    <source>
        <strain evidence="2">SCGC-AAA259E19</strain>
    </source>
</reference>
<evidence type="ECO:0000313" key="3">
    <source>
        <dbReference type="Proteomes" id="UP000070284"/>
    </source>
</evidence>
<dbReference type="EMBL" id="LHXO01000143">
    <property type="protein sequence ID" value="KXA92681.1"/>
    <property type="molecule type" value="Genomic_DNA"/>
</dbReference>
<gene>
    <name evidence="2" type="ORF">AKJ65_07190</name>
</gene>
<name>A0A133UEQ1_9EURY</name>
<evidence type="ECO:0000256" key="1">
    <source>
        <dbReference type="SAM" id="MobiDB-lite"/>
    </source>
</evidence>
<dbReference type="AlphaFoldDB" id="A0A133UEQ1"/>
<accession>A0A133UEQ1</accession>
<keyword evidence="3" id="KW-1185">Reference proteome</keyword>
<evidence type="ECO:0000313" key="2">
    <source>
        <dbReference type="EMBL" id="KXA92681.1"/>
    </source>
</evidence>
<protein>
    <submittedName>
        <fullName evidence="2">Uncharacterized protein</fullName>
    </submittedName>
</protein>